<organism evidence="2 3">
    <name type="scientific">Boletus reticuloceps</name>
    <dbReference type="NCBI Taxonomy" id="495285"/>
    <lineage>
        <taxon>Eukaryota</taxon>
        <taxon>Fungi</taxon>
        <taxon>Dikarya</taxon>
        <taxon>Basidiomycota</taxon>
        <taxon>Agaricomycotina</taxon>
        <taxon>Agaricomycetes</taxon>
        <taxon>Agaricomycetidae</taxon>
        <taxon>Boletales</taxon>
        <taxon>Boletineae</taxon>
        <taxon>Boletaceae</taxon>
        <taxon>Boletoideae</taxon>
        <taxon>Boletus</taxon>
    </lineage>
</organism>
<dbReference type="InterPro" id="IPR049076">
    <property type="entry name" value="ACCA"/>
</dbReference>
<accession>A0A8I2YE07</accession>
<proteinExistence type="predicted"/>
<evidence type="ECO:0000313" key="3">
    <source>
        <dbReference type="Proteomes" id="UP000683000"/>
    </source>
</evidence>
<dbReference type="AlphaFoldDB" id="A0A8I2YE07"/>
<protein>
    <submittedName>
        <fullName evidence="2">Acetyl-CoA carboxylase</fullName>
    </submittedName>
</protein>
<dbReference type="GO" id="GO:0005739">
    <property type="term" value="C:mitochondrion"/>
    <property type="evidence" value="ECO:0007669"/>
    <property type="project" value="TreeGrafter"/>
</dbReference>
<reference evidence="2" key="1">
    <citation type="submission" date="2021-03" db="EMBL/GenBank/DDBJ databases">
        <title>Evolutionary innovations through gain and loss of genes in the ectomycorrhizal Boletales.</title>
        <authorList>
            <person name="Wu G."/>
            <person name="Miyauchi S."/>
            <person name="Morin E."/>
            <person name="Yang Z.-L."/>
            <person name="Xu J."/>
            <person name="Martin F.M."/>
        </authorList>
    </citation>
    <scope>NUCLEOTIDE SEQUENCE</scope>
    <source>
        <strain evidence="2">BR01</strain>
    </source>
</reference>
<dbReference type="InterPro" id="IPR013537">
    <property type="entry name" value="AcCoA_COase_cen"/>
</dbReference>
<dbReference type="OrthoDB" id="14612at2759"/>
<dbReference type="Proteomes" id="UP000683000">
    <property type="component" value="Unassembled WGS sequence"/>
</dbReference>
<comment type="caution">
    <text evidence="2">The sequence shown here is derived from an EMBL/GenBank/DDBJ whole genome shotgun (WGS) entry which is preliminary data.</text>
</comment>
<feature type="domain" description="Acetyl-CoA carboxylase central" evidence="1">
    <location>
        <begin position="1"/>
        <end position="200"/>
    </location>
</feature>
<evidence type="ECO:0000259" key="1">
    <source>
        <dbReference type="Pfam" id="PF08326"/>
    </source>
</evidence>
<dbReference type="GO" id="GO:0003989">
    <property type="term" value="F:acetyl-CoA carboxylase activity"/>
    <property type="evidence" value="ECO:0007669"/>
    <property type="project" value="InterPro"/>
</dbReference>
<name>A0A8I2YE07_9AGAM</name>
<sequence>MPSYEERLVQMEAILKSSVYGEQGTTNRTHSTEILRELSDSRYTVCDVLPLFFSHADPAVTLAAFEVYVRRAYCAYSLLSIEYEGDGPDDGELPSALTWRFILGRSHSPPATPSLNALRNQSQPTRTGVIASFSDLAALEEGFKNVAALLPIFEPHEFRQRYGSTEPPNVMNLALRIFNKADDVSEDTWAERALKFVKGHNIPARA</sequence>
<dbReference type="PANTHER" id="PTHR45728:SF3">
    <property type="entry name" value="ACETYL-COA CARBOXYLASE"/>
    <property type="match status" value="1"/>
</dbReference>
<dbReference type="GO" id="GO:0006633">
    <property type="term" value="P:fatty acid biosynthetic process"/>
    <property type="evidence" value="ECO:0007669"/>
    <property type="project" value="InterPro"/>
</dbReference>
<dbReference type="EMBL" id="JAGFBS010000054">
    <property type="protein sequence ID" value="KAG6370294.1"/>
    <property type="molecule type" value="Genomic_DNA"/>
</dbReference>
<dbReference type="GO" id="GO:0005524">
    <property type="term" value="F:ATP binding"/>
    <property type="evidence" value="ECO:0007669"/>
    <property type="project" value="InterPro"/>
</dbReference>
<dbReference type="PANTHER" id="PTHR45728">
    <property type="entry name" value="ACETYL-COA CARBOXYLASE, ISOFORM A"/>
    <property type="match status" value="1"/>
</dbReference>
<keyword evidence="3" id="KW-1185">Reference proteome</keyword>
<evidence type="ECO:0000313" key="2">
    <source>
        <dbReference type="EMBL" id="KAG6370294.1"/>
    </source>
</evidence>
<dbReference type="Pfam" id="PF08326">
    <property type="entry name" value="ACC_central"/>
    <property type="match status" value="1"/>
</dbReference>
<gene>
    <name evidence="2" type="ORF">JVT61DRAFT_12245</name>
</gene>